<dbReference type="InterPro" id="IPR011990">
    <property type="entry name" value="TPR-like_helical_dom_sf"/>
</dbReference>
<dbReference type="EMBL" id="VIBQ01000009">
    <property type="protein sequence ID" value="KAB8337173.1"/>
    <property type="molecule type" value="Genomic_DNA"/>
</dbReference>
<dbReference type="SMART" id="SM00671">
    <property type="entry name" value="SEL1"/>
    <property type="match status" value="7"/>
</dbReference>
<dbReference type="Proteomes" id="UP000327013">
    <property type="component" value="Unassembled WGS sequence"/>
</dbReference>
<feature type="compositionally biased region" description="Low complexity" evidence="2">
    <location>
        <begin position="260"/>
        <end position="272"/>
    </location>
</feature>
<feature type="region of interest" description="Disordered" evidence="2">
    <location>
        <begin position="768"/>
        <end position="789"/>
    </location>
</feature>
<dbReference type="PANTHER" id="PTHR46430:SF3">
    <property type="entry name" value="ACTIVATOR OF C KINASE PROTEIN 1"/>
    <property type="match status" value="1"/>
</dbReference>
<feature type="compositionally biased region" description="Polar residues" evidence="2">
    <location>
        <begin position="847"/>
        <end position="856"/>
    </location>
</feature>
<evidence type="ECO:0000256" key="2">
    <source>
        <dbReference type="SAM" id="MobiDB-lite"/>
    </source>
</evidence>
<dbReference type="SUPFAM" id="SSF81901">
    <property type="entry name" value="HCP-like"/>
    <property type="match status" value="1"/>
</dbReference>
<evidence type="ECO:0000256" key="1">
    <source>
        <dbReference type="ARBA" id="ARBA00022737"/>
    </source>
</evidence>
<dbReference type="Gene3D" id="1.25.40.10">
    <property type="entry name" value="Tetratricopeptide repeat domain"/>
    <property type="match status" value="2"/>
</dbReference>
<feature type="compositionally biased region" description="Basic and acidic residues" evidence="2">
    <location>
        <begin position="775"/>
        <end position="789"/>
    </location>
</feature>
<dbReference type="InterPro" id="IPR006597">
    <property type="entry name" value="Sel1-like"/>
</dbReference>
<dbReference type="InterPro" id="IPR051726">
    <property type="entry name" value="Chitin_Synth_Reg"/>
</dbReference>
<evidence type="ECO:0000313" key="3">
    <source>
        <dbReference type="EMBL" id="KAB8337173.1"/>
    </source>
</evidence>
<dbReference type="PANTHER" id="PTHR46430">
    <property type="entry name" value="PROTEIN SKT5-RELATED"/>
    <property type="match status" value="1"/>
</dbReference>
<dbReference type="InterPro" id="IPR036514">
    <property type="entry name" value="SGNH_hydro_sf"/>
</dbReference>
<protein>
    <submittedName>
        <fullName evidence="3">Uncharacterized protein</fullName>
    </submittedName>
</protein>
<organism evidence="3 4">
    <name type="scientific">Carpinus fangiana</name>
    <dbReference type="NCBI Taxonomy" id="176857"/>
    <lineage>
        <taxon>Eukaryota</taxon>
        <taxon>Viridiplantae</taxon>
        <taxon>Streptophyta</taxon>
        <taxon>Embryophyta</taxon>
        <taxon>Tracheophyta</taxon>
        <taxon>Spermatophyta</taxon>
        <taxon>Magnoliopsida</taxon>
        <taxon>eudicotyledons</taxon>
        <taxon>Gunneridae</taxon>
        <taxon>Pentapetalae</taxon>
        <taxon>rosids</taxon>
        <taxon>fabids</taxon>
        <taxon>Fagales</taxon>
        <taxon>Betulaceae</taxon>
        <taxon>Carpinus</taxon>
    </lineage>
</organism>
<proteinExistence type="predicted"/>
<feature type="region of interest" description="Disordered" evidence="2">
    <location>
        <begin position="830"/>
        <end position="880"/>
    </location>
</feature>
<dbReference type="Pfam" id="PF08238">
    <property type="entry name" value="Sel1"/>
    <property type="match status" value="7"/>
</dbReference>
<feature type="compositionally biased region" description="Acidic residues" evidence="2">
    <location>
        <begin position="1114"/>
        <end position="1124"/>
    </location>
</feature>
<feature type="region of interest" description="Disordered" evidence="2">
    <location>
        <begin position="1"/>
        <end position="414"/>
    </location>
</feature>
<sequence length="1471" mass="161605">MSYAQHGPATGYYGDGYPDTQAQGYAEYSANPYGYDSTGYAAHNHDGYDTSQPQRPGTAAGHMQPSARHDIASPTPGVGRDPYAHQQQYQEPAAVSGYYGAAQPFNLPSRPGTAPSKPANAQAYPRSEEASDSSMQPNEHHLAHNGNWPPPSELDAGGHAAVDMSVSSPHRPPPSFHKPSAGHRPPPQREDTYYSDPGADAGRSPISPVHPNTSYGAPPPGHAPANVYGRAPPRGPPGPDPRRGPPRDPRRGPPPGGAYNGRNGPRGPPRGMGDPRSDPRSGPRPRDQPPTGKSRGPPAGPNGRDLAPSSGMGPPYSGRTHPSPAPTRLGPNARGPIEISRPSTAPGTESQPPSKPPNGRRLSDALPSHPTPVRPGLMQNSSDSQQSKLPPVRQNGGPSEPQPPRTSKDKRQSLPVTLEELSSLRQEIQRKPADQQLRLRLAKKLVEAARILADEGGRADTRTRNKNRERYVGEAHQILKKLVTEAYPEAQFYMADSLGSGVLGIPNDPKEAFTLYQSAAKAGHAQAAYRTAVCCELGPDEGGGTRKDTLKAFQWYRRAAALGDQPSMYKVGMIQLKGLLGQDVNVGEAVTWLKRAVEFADEQNPHAMHELGSLYDSQAPQRVIEPNDDQALELFTRAANHGFKRSQFRLGQAYEYGMLGCPIDARNSIIWYTRAAAQGEHQSELALSGWYLTGSEGILEHSDTEAYLWARKAALAEPPVAKAMFALGYYTEVGIGCPRSLEEAKKWYSRAAAHRFPKAQERLEELKRGGAKVQKNRENLSRKNQKQQEADCVVILSPHQILIRTTLPAPAPTYIMSAQSAPVRNRAVIYSTSSPPSSPAPNEVDSTHTSYDQRTTSGRHPRTRSSLLPSHKHEAGGDSARKPAFISSYSWWRIRRVLARPFPWIVITLIALVIWWSNGARHELQTPEVQMKLRELFPPEITRDLKFFPASNHKIHVCIVLNSKPSPKPNKHRSVYFDLNVTNTSSLVLSLQNARGGDAGPTKLPTDEHAADSGQEHELHSQYSFGAGAHARAASPPISLLALVDDEEYVILPNSTSLVTVRMKDMNRKHHHTVRVIAPMNDNGGAGIVQFDGLWLDKGGMLLPVEGSTTDGHGEDEDEDPESDEIGRKHRLGLSNMLHRFNRDQIQKEDGGDDEESLDPHKRRKLLEIITDTPAHLNGRRAGGRSGGSDGLLSGVMGWEYLLGEMFSVDHVCVGVEGMCLVHDCVGGTGAPSGMGDVFFRSGPVDSPHYGHPWPFQSYVPDVIIMNLGASDFYSFENHLNEYNKTGLELFRSFEDTYVSLVKAVRNLAYPQHPSVIEMERLGLEAYADNDAPANIPIFIMRPFNGEMEHATQGAVRRLRDEGDKAVFWLDTTGWLDTVDTERSASDFFDDPNETDVHPHLTERGNQKVAIYLHMHVCRFLAAEESECAFLPPEVYQGNVYDPSVSTFDRYIENEKQRQIKEMFFEDEKGL</sequence>
<feature type="compositionally biased region" description="Basic and acidic residues" evidence="2">
    <location>
        <begin position="273"/>
        <end position="287"/>
    </location>
</feature>
<feature type="compositionally biased region" description="Polar residues" evidence="2">
    <location>
        <begin position="341"/>
        <end position="352"/>
    </location>
</feature>
<evidence type="ECO:0000313" key="4">
    <source>
        <dbReference type="Proteomes" id="UP000327013"/>
    </source>
</evidence>
<feature type="compositionally biased region" description="Basic and acidic residues" evidence="2">
    <location>
        <begin position="240"/>
        <end position="251"/>
    </location>
</feature>
<feature type="compositionally biased region" description="Basic and acidic residues" evidence="2">
    <location>
        <begin position="1005"/>
        <end position="1019"/>
    </location>
</feature>
<gene>
    <name evidence="3" type="ORF">FH972_021477</name>
</gene>
<name>A0A5N6KPT2_9ROSI</name>
<feature type="region of interest" description="Disordered" evidence="2">
    <location>
        <begin position="1105"/>
        <end position="1127"/>
    </location>
</feature>
<keyword evidence="1" id="KW-0677">Repeat</keyword>
<dbReference type="Gene3D" id="3.40.50.1110">
    <property type="entry name" value="SGNH hydrolase"/>
    <property type="match status" value="1"/>
</dbReference>
<feature type="compositionally biased region" description="Basic and acidic residues" evidence="2">
    <location>
        <begin position="871"/>
        <end position="880"/>
    </location>
</feature>
<feature type="compositionally biased region" description="Polar residues" evidence="2">
    <location>
        <begin position="378"/>
        <end position="388"/>
    </location>
</feature>
<comment type="caution">
    <text evidence="3">The sequence shown here is derived from an EMBL/GenBank/DDBJ whole genome shotgun (WGS) entry which is preliminary data.</text>
</comment>
<keyword evidence="4" id="KW-1185">Reference proteome</keyword>
<accession>A0A5N6KPT2</accession>
<feature type="region of interest" description="Disordered" evidence="2">
    <location>
        <begin position="996"/>
        <end position="1019"/>
    </location>
</feature>
<dbReference type="OrthoDB" id="272077at2759"/>
<reference evidence="3 4" key="1">
    <citation type="submission" date="2019-06" db="EMBL/GenBank/DDBJ databases">
        <title>A chromosomal-level reference genome of Carpinus fangiana (Coryloideae, Betulaceae).</title>
        <authorList>
            <person name="Yang X."/>
            <person name="Wang Z."/>
            <person name="Zhang L."/>
            <person name="Hao G."/>
            <person name="Liu J."/>
            <person name="Yang Y."/>
        </authorList>
    </citation>
    <scope>NUCLEOTIDE SEQUENCE [LARGE SCALE GENOMIC DNA]</scope>
    <source>
        <strain evidence="3">Cfa_2016G</strain>
        <tissue evidence="3">Leaf</tissue>
    </source>
</reference>